<gene>
    <name evidence="1" type="ORF">KW869_05570</name>
</gene>
<name>A0ABW8NSP6_9PSED</name>
<dbReference type="EMBL" id="JAHWXS010000004">
    <property type="protein sequence ID" value="MFK5732988.1"/>
    <property type="molecule type" value="Genomic_DNA"/>
</dbReference>
<dbReference type="Proteomes" id="UP001621534">
    <property type="component" value="Unassembled WGS sequence"/>
</dbReference>
<reference evidence="1 2" key="1">
    <citation type="journal article" date="2012" name="Plant Soil">
        <title>Screening of plant growth-promoting traits in arsenic-resistant bacteria isolated from the rhizosphere of soybean plants from Argentinean agricultural soil.</title>
        <authorList>
            <person name="Wevar Oller A.L."/>
            <person name="Talano M.A."/>
            <person name="Agostini E."/>
        </authorList>
    </citation>
    <scope>NUCLEOTIDE SEQUENCE [LARGE SCALE GENOMIC DNA]</scope>
    <source>
        <strain evidence="1 2">AW4</strain>
    </source>
</reference>
<comment type="caution">
    <text evidence="1">The sequence shown here is derived from an EMBL/GenBank/DDBJ whole genome shotgun (WGS) entry which is preliminary data.</text>
</comment>
<evidence type="ECO:0000313" key="2">
    <source>
        <dbReference type="Proteomes" id="UP001621534"/>
    </source>
</evidence>
<organism evidence="1 2">
    <name type="scientific">Pseudomonas urmiensis</name>
    <dbReference type="NCBI Taxonomy" id="2745493"/>
    <lineage>
        <taxon>Bacteria</taxon>
        <taxon>Pseudomonadati</taxon>
        <taxon>Pseudomonadota</taxon>
        <taxon>Gammaproteobacteria</taxon>
        <taxon>Pseudomonadales</taxon>
        <taxon>Pseudomonadaceae</taxon>
        <taxon>Pseudomonas</taxon>
    </lineage>
</organism>
<keyword evidence="2" id="KW-1185">Reference proteome</keyword>
<dbReference type="RefSeq" id="WP_405129124.1">
    <property type="nucleotide sequence ID" value="NZ_JAHWXS010000004.1"/>
</dbReference>
<protein>
    <submittedName>
        <fullName evidence="1">Uncharacterized protein</fullName>
    </submittedName>
</protein>
<proteinExistence type="predicted"/>
<sequence>MPRTLASLGDAEHGIANRLPANSEPIIIHVGCGSGKTILGSALINALTKASDEVEQARKALDFIASYCRLIGFTPALQKEFKYWLEVLVSARATLAKLLILFAYSRCSFLELPLFADGPELNGYKHRLR</sequence>
<accession>A0ABW8NSP6</accession>
<evidence type="ECO:0000313" key="1">
    <source>
        <dbReference type="EMBL" id="MFK5732988.1"/>
    </source>
</evidence>